<dbReference type="PANTHER" id="PTHR43343:SF3">
    <property type="entry name" value="PROTEASE DO-LIKE 8, CHLOROPLASTIC"/>
    <property type="match status" value="1"/>
</dbReference>
<dbReference type="SUPFAM" id="SSF50494">
    <property type="entry name" value="Trypsin-like serine proteases"/>
    <property type="match status" value="1"/>
</dbReference>
<proteinExistence type="inferred from homology"/>
<dbReference type="SUPFAM" id="SSF48452">
    <property type="entry name" value="TPR-like"/>
    <property type="match status" value="1"/>
</dbReference>
<dbReference type="EMBL" id="FPBK01000012">
    <property type="protein sequence ID" value="SFU67042.1"/>
    <property type="molecule type" value="Genomic_DNA"/>
</dbReference>
<dbReference type="InterPro" id="IPR011990">
    <property type="entry name" value="TPR-like_helical_dom_sf"/>
</dbReference>
<evidence type="ECO:0000256" key="3">
    <source>
        <dbReference type="ARBA" id="ARBA00022801"/>
    </source>
</evidence>
<accession>A0A1I7I262</accession>
<dbReference type="GO" id="GO:0006508">
    <property type="term" value="P:proteolysis"/>
    <property type="evidence" value="ECO:0007669"/>
    <property type="project" value="UniProtKB-KW"/>
</dbReference>
<dbReference type="Gene3D" id="1.25.40.10">
    <property type="entry name" value="Tetratricopeptide repeat domain"/>
    <property type="match status" value="2"/>
</dbReference>
<evidence type="ECO:0000313" key="5">
    <source>
        <dbReference type="EMBL" id="SFU67042.1"/>
    </source>
</evidence>
<dbReference type="InterPro" id="IPR019734">
    <property type="entry name" value="TPR_rpt"/>
</dbReference>
<reference evidence="5 6" key="1">
    <citation type="submission" date="2016-10" db="EMBL/GenBank/DDBJ databases">
        <authorList>
            <person name="de Groot N.N."/>
        </authorList>
    </citation>
    <scope>NUCLEOTIDE SEQUENCE [LARGE SCALE GENOMIC DNA]</scope>
    <source>
        <strain evidence="5 6">CGMCC 1.12333</strain>
    </source>
</reference>
<keyword evidence="6" id="KW-1185">Reference proteome</keyword>
<dbReference type="InterPro" id="IPR009003">
    <property type="entry name" value="Peptidase_S1_PA"/>
</dbReference>
<feature type="repeat" description="TPR" evidence="4">
    <location>
        <begin position="390"/>
        <end position="423"/>
    </location>
</feature>
<dbReference type="AlphaFoldDB" id="A0A1I7I262"/>
<dbReference type="Pfam" id="PF13365">
    <property type="entry name" value="Trypsin_2"/>
    <property type="match status" value="1"/>
</dbReference>
<sequence>MTKKIFFSLIVVVNGIFGYSQNNLRDLTAKNEKAIFSIFTYDDFGVPSGSGTGFFINSNGIGISNFHVLVNASKAIIKTNNKKSYKVVEILESNSDADLIKFRVENSENISFPFLNLKNTGVNKGEDIFVIGNPHGFESTVSEGIISSIREVDGYEKVIQITAPISPGSSGSPVMTMDGNVIGVATFQYKEGQNLNFAVSANMISKLNPINKNLTASNNSNFIVINERCQDNSELVLNSLEFKDYETVLNFSFTNVSMGYGEYMLIWSKMNTTDETFFIQDLKTMEKYYAKNSSIGSSRENGTTVALGETKRFKIIFPPIPKTVTRMNIMEGISSSWNFMDLDLSKYLNIENQETENYDVQFALTKLENKEFKNAQRLLSDKVETDKSSHSTYNVMGILSYLMDNNYDALNYLSKAIEINPRNDIYYFNRYRVYLEKKQDYDKALEDISYAIRNRPNQGDYYQHRAYVYMIKKDWKKAKSDLDLAINFMGENWQLLKLRGNCKTWLNDMNGACSDWNDSYRLSNYTDSELKSTIKKYCK</sequence>
<evidence type="ECO:0000256" key="2">
    <source>
        <dbReference type="ARBA" id="ARBA00022670"/>
    </source>
</evidence>
<dbReference type="InterPro" id="IPR051201">
    <property type="entry name" value="Chloro_Bact_Ser_Proteases"/>
</dbReference>
<dbReference type="PANTHER" id="PTHR43343">
    <property type="entry name" value="PEPTIDASE S12"/>
    <property type="match status" value="1"/>
</dbReference>
<dbReference type="InterPro" id="IPR001940">
    <property type="entry name" value="Peptidase_S1C"/>
</dbReference>
<dbReference type="Proteomes" id="UP000199138">
    <property type="component" value="Unassembled WGS sequence"/>
</dbReference>
<dbReference type="PRINTS" id="PR00834">
    <property type="entry name" value="PROTEASES2C"/>
</dbReference>
<protein>
    <submittedName>
        <fullName evidence="5">Serine protease Do</fullName>
    </submittedName>
</protein>
<evidence type="ECO:0000256" key="1">
    <source>
        <dbReference type="ARBA" id="ARBA00010541"/>
    </source>
</evidence>
<keyword evidence="2 5" id="KW-0645">Protease</keyword>
<organism evidence="5 6">
    <name type="scientific">Pustulibacterium marinum</name>
    <dbReference type="NCBI Taxonomy" id="1224947"/>
    <lineage>
        <taxon>Bacteria</taxon>
        <taxon>Pseudomonadati</taxon>
        <taxon>Bacteroidota</taxon>
        <taxon>Flavobacteriia</taxon>
        <taxon>Flavobacteriales</taxon>
        <taxon>Flavobacteriaceae</taxon>
        <taxon>Pustulibacterium</taxon>
    </lineage>
</organism>
<dbReference type="InterPro" id="IPR043504">
    <property type="entry name" value="Peptidase_S1_PA_chymotrypsin"/>
</dbReference>
<name>A0A1I7I262_9FLAO</name>
<keyword evidence="3" id="KW-0378">Hydrolase</keyword>
<keyword evidence="4" id="KW-0802">TPR repeat</keyword>
<evidence type="ECO:0000256" key="4">
    <source>
        <dbReference type="PROSITE-ProRule" id="PRU00339"/>
    </source>
</evidence>
<dbReference type="Gene3D" id="2.40.10.10">
    <property type="entry name" value="Trypsin-like serine proteases"/>
    <property type="match status" value="2"/>
</dbReference>
<evidence type="ECO:0000313" key="6">
    <source>
        <dbReference type="Proteomes" id="UP000199138"/>
    </source>
</evidence>
<dbReference type="PROSITE" id="PS50005">
    <property type="entry name" value="TPR"/>
    <property type="match status" value="1"/>
</dbReference>
<dbReference type="STRING" id="1224947.SAMN05216480_11290"/>
<gene>
    <name evidence="5" type="ORF">SAMN05216480_11290</name>
</gene>
<dbReference type="OrthoDB" id="1427925at2"/>
<dbReference type="RefSeq" id="WP_093025880.1">
    <property type="nucleotide sequence ID" value="NZ_FPBK01000012.1"/>
</dbReference>
<dbReference type="GO" id="GO:0004252">
    <property type="term" value="F:serine-type endopeptidase activity"/>
    <property type="evidence" value="ECO:0007669"/>
    <property type="project" value="InterPro"/>
</dbReference>
<dbReference type="SMART" id="SM00028">
    <property type="entry name" value="TPR"/>
    <property type="match status" value="3"/>
</dbReference>
<comment type="similarity">
    <text evidence="1">Belongs to the peptidase S1C family.</text>
</comment>